<name>A0A1H9JX75_9EURY</name>
<dbReference type="PANTHER" id="PTHR30290">
    <property type="entry name" value="PERIPLASMIC BINDING COMPONENT OF ABC TRANSPORTER"/>
    <property type="match status" value="1"/>
</dbReference>
<accession>A0A1H9JX75</accession>
<reference evidence="4" key="1">
    <citation type="submission" date="2016-10" db="EMBL/GenBank/DDBJ databases">
        <authorList>
            <person name="Varghese N."/>
            <person name="Submissions S."/>
        </authorList>
    </citation>
    <scope>NUCLEOTIDE SEQUENCE [LARGE SCALE GENOMIC DNA]</scope>
    <source>
        <strain evidence="4">DSM 25055</strain>
    </source>
</reference>
<evidence type="ECO:0000259" key="2">
    <source>
        <dbReference type="Pfam" id="PF00496"/>
    </source>
</evidence>
<dbReference type="SUPFAM" id="SSF53850">
    <property type="entry name" value="Periplasmic binding protein-like II"/>
    <property type="match status" value="1"/>
</dbReference>
<feature type="region of interest" description="Disordered" evidence="1">
    <location>
        <begin position="192"/>
        <end position="226"/>
    </location>
</feature>
<dbReference type="AlphaFoldDB" id="A0A1H9JX75"/>
<evidence type="ECO:0000313" key="3">
    <source>
        <dbReference type="EMBL" id="SEQ91420.1"/>
    </source>
</evidence>
<dbReference type="RefSeq" id="WP_090618243.1">
    <property type="nucleotide sequence ID" value="NZ_FOFD01000003.1"/>
</dbReference>
<protein>
    <submittedName>
        <fullName evidence="3">Peptide/nickel transport system substrate-binding protein</fullName>
    </submittedName>
</protein>
<dbReference type="InterPro" id="IPR000914">
    <property type="entry name" value="SBP_5_dom"/>
</dbReference>
<dbReference type="Pfam" id="PF00496">
    <property type="entry name" value="SBP_bac_5"/>
    <property type="match status" value="1"/>
</dbReference>
<dbReference type="GO" id="GO:1904680">
    <property type="term" value="F:peptide transmembrane transporter activity"/>
    <property type="evidence" value="ECO:0007669"/>
    <property type="project" value="TreeGrafter"/>
</dbReference>
<dbReference type="STRING" id="1186196.SAMN04489841_2719"/>
<gene>
    <name evidence="3" type="ORF">SAMN04489841_2719</name>
</gene>
<organism evidence="3 4">
    <name type="scientific">Natrinema salaciae</name>
    <dbReference type="NCBI Taxonomy" id="1186196"/>
    <lineage>
        <taxon>Archaea</taxon>
        <taxon>Methanobacteriati</taxon>
        <taxon>Methanobacteriota</taxon>
        <taxon>Stenosarchaea group</taxon>
        <taxon>Halobacteria</taxon>
        <taxon>Halobacteriales</taxon>
        <taxon>Natrialbaceae</taxon>
        <taxon>Natrinema</taxon>
    </lineage>
</organism>
<feature type="domain" description="Solute-binding protein family 5" evidence="2">
    <location>
        <begin position="88"/>
        <end position="417"/>
    </location>
</feature>
<dbReference type="EMBL" id="FOFD01000003">
    <property type="protein sequence ID" value="SEQ91420.1"/>
    <property type="molecule type" value="Genomic_DNA"/>
</dbReference>
<dbReference type="GO" id="GO:0015833">
    <property type="term" value="P:peptide transport"/>
    <property type="evidence" value="ECO:0007669"/>
    <property type="project" value="TreeGrafter"/>
</dbReference>
<feature type="compositionally biased region" description="Acidic residues" evidence="1">
    <location>
        <begin position="192"/>
        <end position="201"/>
    </location>
</feature>
<dbReference type="InterPro" id="IPR039424">
    <property type="entry name" value="SBP_5"/>
</dbReference>
<dbReference type="Gene3D" id="3.10.105.10">
    <property type="entry name" value="Dipeptide-binding Protein, Domain 3"/>
    <property type="match status" value="1"/>
</dbReference>
<evidence type="ECO:0000313" key="4">
    <source>
        <dbReference type="Proteomes" id="UP000199114"/>
    </source>
</evidence>
<dbReference type="Gene3D" id="3.40.190.10">
    <property type="entry name" value="Periplasmic binding protein-like II"/>
    <property type="match status" value="1"/>
</dbReference>
<sequence>MVRSQTSGDYSDIVSRREFVSLTGATGVAAVAGCLGGGSGDDGNWFVGTQADFPASNYHWNPLVGWEIPHDEFGLFAQWTQYLVDDDEFHPHLVREWTHDDGELTLTLSEEFTWGSGDDVTAEDLVFQLEVLEAADQPVWQFIDDVEATGDYELTVSYPEGTNPDLIEYALLPERAAYSPATFEGENWEEDPAGIEIDEPDPSGPIALTEHNDTYSQTEPRDGLDDYADHHLADRYNWDGYRVEFRDGNNSAHESLINGETDGQHSLFAPPEVLEQFPDDIHEFRVPGGFGMAIWFDHDEEPWDQRAVRQALYHSIDREGVIGTIGESTKVSHHPAPTGLTWASVDDWLGSTEPDGFTVYEYDPDRAEELLDEAGYEMGEIGIELTYPQTWSDWADAARIIVDHLNQAGWDASTDPRSEGPGSYAGSGPDLFVDQHTEGGAPRMNHPYFSLDYILRNRLRDTDGHFANYPSEVDLDGETIDIETELDTLATTTDESEQREIVERLARVVNEDVPCIYVMEKYEQSFVNGDRFEIPDDSPHCYSYWPMWWLPKVDESLEGYDTPGLMKFDD</sequence>
<dbReference type="Proteomes" id="UP000199114">
    <property type="component" value="Unassembled WGS sequence"/>
</dbReference>
<evidence type="ECO:0000256" key="1">
    <source>
        <dbReference type="SAM" id="MobiDB-lite"/>
    </source>
</evidence>
<dbReference type="OrthoDB" id="233597at2157"/>
<proteinExistence type="predicted"/>
<keyword evidence="4" id="KW-1185">Reference proteome</keyword>
<dbReference type="PROSITE" id="PS51257">
    <property type="entry name" value="PROKAR_LIPOPROTEIN"/>
    <property type="match status" value="1"/>
</dbReference>